<dbReference type="InterPro" id="IPR036872">
    <property type="entry name" value="CH_dom_sf"/>
</dbReference>
<gene>
    <name evidence="4" type="primary">SPEF1</name>
    <name evidence="4" type="ORF">Ciccas_003387</name>
</gene>
<proteinExistence type="predicted"/>
<feature type="domain" description="Calponin-homology (CH)" evidence="3">
    <location>
        <begin position="50"/>
        <end position="155"/>
    </location>
</feature>
<keyword evidence="5" id="KW-1185">Reference proteome</keyword>
<feature type="region of interest" description="Disordered" evidence="2">
    <location>
        <begin position="170"/>
        <end position="191"/>
    </location>
</feature>
<keyword evidence="4" id="KW-0282">Flagellum</keyword>
<dbReference type="EMBL" id="JBJKFK010000306">
    <property type="protein sequence ID" value="KAL3317947.1"/>
    <property type="molecule type" value="Genomic_DNA"/>
</dbReference>
<evidence type="ECO:0000313" key="4">
    <source>
        <dbReference type="EMBL" id="KAL3317947.1"/>
    </source>
</evidence>
<dbReference type="InterPro" id="IPR052111">
    <property type="entry name" value="Spermatogenesis_Ciliary_MAP"/>
</dbReference>
<evidence type="ECO:0000313" key="5">
    <source>
        <dbReference type="Proteomes" id="UP001626550"/>
    </source>
</evidence>
<comment type="caution">
    <text evidence="4">The sequence shown here is derived from an EMBL/GenBank/DDBJ whole genome shotgun (WGS) entry which is preliminary data.</text>
</comment>
<dbReference type="Proteomes" id="UP001626550">
    <property type="component" value="Unassembled WGS sequence"/>
</dbReference>
<name>A0ABD2QFF8_9PLAT</name>
<dbReference type="Gene3D" id="1.10.418.10">
    <property type="entry name" value="Calponin-like domain"/>
    <property type="match status" value="1"/>
</dbReference>
<evidence type="ECO:0000259" key="3">
    <source>
        <dbReference type="PROSITE" id="PS50021"/>
    </source>
</evidence>
<dbReference type="AlphaFoldDB" id="A0ABD2QFF8"/>
<feature type="region of interest" description="Disordered" evidence="2">
    <location>
        <begin position="203"/>
        <end position="239"/>
    </location>
</feature>
<keyword evidence="4" id="KW-0966">Cell projection</keyword>
<dbReference type="SUPFAM" id="SSF47576">
    <property type="entry name" value="Calponin-homology domain, CH-domain"/>
    <property type="match status" value="1"/>
</dbReference>
<protein>
    <submittedName>
        <fullName evidence="4">Sperm flagellar protein 1</fullName>
    </submittedName>
</protein>
<dbReference type="InterPro" id="IPR001715">
    <property type="entry name" value="CH_dom"/>
</dbReference>
<organism evidence="4 5">
    <name type="scientific">Cichlidogyrus casuarinus</name>
    <dbReference type="NCBI Taxonomy" id="1844966"/>
    <lineage>
        <taxon>Eukaryota</taxon>
        <taxon>Metazoa</taxon>
        <taxon>Spiralia</taxon>
        <taxon>Lophotrochozoa</taxon>
        <taxon>Platyhelminthes</taxon>
        <taxon>Monogenea</taxon>
        <taxon>Monopisthocotylea</taxon>
        <taxon>Dactylogyridea</taxon>
        <taxon>Ancyrocephalidae</taxon>
        <taxon>Cichlidogyrus</taxon>
    </lineage>
</organism>
<dbReference type="InterPro" id="IPR010441">
    <property type="entry name" value="CH_2"/>
</dbReference>
<keyword evidence="1" id="KW-0175">Coiled coil</keyword>
<sequence>MLQAHVLKVVEVDSGLWNLLGAELRLLDEINMSESVLLTITDQIMADIEDAVLQDLYSWVDKIPLSRPKRNISRDFSDGVMMAELIKHFFPKLVDLHNFPVCNSHDLKKKNWFLLNWKVFKKLNFELSDDVIENLSNAKPGVVEKVLLLLRTKMDRLVYQERQKNYDFNSDEEQIPARPLNGHSGNGYDQETAKKTTSLQNIKNSSITPPIPNKQKLTRKNRLQGNRQTQMTSSKNQPQMEDYVARMTYEEKVQECLALEEMIEILNAKVRRLEHLISLKDVRIDDLQNRLTSQTRK</sequence>
<dbReference type="PROSITE" id="PS50021">
    <property type="entry name" value="CH"/>
    <property type="match status" value="1"/>
</dbReference>
<reference evidence="4 5" key="1">
    <citation type="submission" date="2024-11" db="EMBL/GenBank/DDBJ databases">
        <title>Adaptive evolution of stress response genes in parasites aligns with host niche diversity.</title>
        <authorList>
            <person name="Hahn C."/>
            <person name="Resl P."/>
        </authorList>
    </citation>
    <scope>NUCLEOTIDE SEQUENCE [LARGE SCALE GENOMIC DNA]</scope>
    <source>
        <strain evidence="4">EGGRZ-B1_66</strain>
        <tissue evidence="4">Body</tissue>
    </source>
</reference>
<dbReference type="FunFam" id="1.10.418.10:FF:000059">
    <property type="entry name" value="RIKEN cDNA 6430531B16 gene"/>
    <property type="match status" value="1"/>
</dbReference>
<dbReference type="GO" id="GO:0005737">
    <property type="term" value="C:cytoplasm"/>
    <property type="evidence" value="ECO:0007669"/>
    <property type="project" value="UniProtKB-ARBA"/>
</dbReference>
<dbReference type="Pfam" id="PF06294">
    <property type="entry name" value="CH_2"/>
    <property type="match status" value="1"/>
</dbReference>
<accession>A0ABD2QFF8</accession>
<evidence type="ECO:0000256" key="1">
    <source>
        <dbReference type="SAM" id="Coils"/>
    </source>
</evidence>
<evidence type="ECO:0000256" key="2">
    <source>
        <dbReference type="SAM" id="MobiDB-lite"/>
    </source>
</evidence>
<dbReference type="PANTHER" id="PTHR12509:SF9">
    <property type="entry name" value="SPERM FLAGELLAR PROTEIN 1 ISOFORM X1"/>
    <property type="match status" value="1"/>
</dbReference>
<feature type="coiled-coil region" evidence="1">
    <location>
        <begin position="249"/>
        <end position="276"/>
    </location>
</feature>
<feature type="compositionally biased region" description="Polar residues" evidence="2">
    <location>
        <begin position="223"/>
        <end position="239"/>
    </location>
</feature>
<keyword evidence="4" id="KW-0969">Cilium</keyword>
<dbReference type="PANTHER" id="PTHR12509">
    <property type="entry name" value="SPERMATOGENESIS-ASSOCIATED 4-RELATED"/>
    <property type="match status" value="1"/>
</dbReference>